<comment type="catalytic activity">
    <reaction evidence="1">
        <text>ATP + protein L-histidine = ADP + protein N-phospho-L-histidine.</text>
        <dbReference type="EC" id="2.7.13.3"/>
    </reaction>
</comment>
<evidence type="ECO:0000256" key="2">
    <source>
        <dbReference type="ARBA" id="ARBA00012438"/>
    </source>
</evidence>
<evidence type="ECO:0000256" key="3">
    <source>
        <dbReference type="PROSITE-ProRule" id="PRU00244"/>
    </source>
</evidence>
<feature type="transmembrane region" description="Helical" evidence="3">
    <location>
        <begin position="152"/>
        <end position="178"/>
    </location>
</feature>
<evidence type="ECO:0000259" key="5">
    <source>
        <dbReference type="PROSITE" id="PS50924"/>
    </source>
</evidence>
<dbReference type="GO" id="GO:0004673">
    <property type="term" value="F:protein histidine kinase activity"/>
    <property type="evidence" value="ECO:0007669"/>
    <property type="project" value="UniProtKB-EC"/>
</dbReference>
<feature type="transmembrane region" description="Helical" evidence="3">
    <location>
        <begin position="24"/>
        <end position="44"/>
    </location>
</feature>
<reference evidence="6" key="2">
    <citation type="submission" date="2020-11" db="EMBL/GenBank/DDBJ databases">
        <authorList>
            <consortium name="NCBI Pathogen Detection Project"/>
        </authorList>
    </citation>
    <scope>NUCLEOTIDE SEQUENCE</scope>
    <source>
        <strain evidence="6">D3612</strain>
    </source>
</reference>
<dbReference type="InterPro" id="IPR005330">
    <property type="entry name" value="MHYT_dom"/>
</dbReference>
<comment type="caution">
    <text evidence="6">The sequence shown here is derived from an EMBL/GenBank/DDBJ whole genome shotgun (WGS) entry which is preliminary data.</text>
</comment>
<dbReference type="GO" id="GO:0016020">
    <property type="term" value="C:membrane"/>
    <property type="evidence" value="ECO:0007669"/>
    <property type="project" value="UniProtKB-UniRule"/>
</dbReference>
<dbReference type="PANTHER" id="PTHR35152">
    <property type="entry name" value="DOMAIN SIGNALLING PROTEIN, PUTATIVE (AFU_ORTHOLOGUE AFUA_5G11310)-RELATED"/>
    <property type="match status" value="1"/>
</dbReference>
<accession>A0AAN5R441</accession>
<dbReference type="PROSITE" id="PS50924">
    <property type="entry name" value="MHYT"/>
    <property type="match status" value="1"/>
</dbReference>
<dbReference type="Pfam" id="PF02518">
    <property type="entry name" value="HATPase_c"/>
    <property type="match status" value="1"/>
</dbReference>
<evidence type="ECO:0000259" key="4">
    <source>
        <dbReference type="PROSITE" id="PS50109"/>
    </source>
</evidence>
<dbReference type="PANTHER" id="PTHR35152:SF1">
    <property type="entry name" value="DOMAIN SIGNALLING PROTEIN, PUTATIVE (AFU_ORTHOLOGUE AFUA_5G11310)-RELATED"/>
    <property type="match status" value="1"/>
</dbReference>
<keyword evidence="3" id="KW-1133">Transmembrane helix</keyword>
<dbReference type="SMART" id="SM00387">
    <property type="entry name" value="HATPase_c"/>
    <property type="match status" value="1"/>
</dbReference>
<sequence>MYTTFFQLSTLPTNQLIGIYDLKLVILSFLVAVMASYIALDLTGRLRDHNNTKKDVGLWLLGGSIAMGSGIWSMHFIGMLSFTIPGIILQYDLLWTIFSLFVAIFASCFALYILKKSIINIIHLIAGGVILGLAIASMHYTGMAAMLISLNIAYLPSLFLLSILVAILASEAAIWFALKSNAVVLKLRSRIKVLSAITMGLAICGMHYTAMGASVFTPLCKPIEIGGYQGVNQTFLAIIIAAVTMVILTIAFLASSYKEAKNQQQFERARELGMAEISASVLHNVGNVLNSVNVSVETMISNQNSSPLKEIKKLADLLNAHKEDLPQFLTKDPRGIHVGAYINELAQCWSNEYELQLSELKDISKNVELIKNIISTQQDVIKVDNLEQIISINDLIDETVLLSGIHLKEEITVKKEYGDIKPITIDKIKLFQVLGNLIANAKDALLESSNPNKTLIIKTGLINKDKIEIQISENGIGISKDNLNKIFIFGFTTKKSGHGFGLHASALAINELGGEIRANSEGPEKGSTFTIYLPYRKASLLKDTRGV</sequence>
<proteinExistence type="predicted"/>
<dbReference type="InterPro" id="IPR036890">
    <property type="entry name" value="HATPase_C_sf"/>
</dbReference>
<gene>
    <name evidence="6" type="ORF">I8Y58_000561</name>
</gene>
<feature type="transmembrane region" description="Helical" evidence="3">
    <location>
        <begin position="190"/>
        <end position="210"/>
    </location>
</feature>
<evidence type="ECO:0000313" key="6">
    <source>
        <dbReference type="EMBL" id="HAT1595363.1"/>
    </source>
</evidence>
<feature type="domain" description="MHYT" evidence="5">
    <location>
        <begin position="20"/>
        <end position="217"/>
    </location>
</feature>
<reference evidence="6" key="1">
    <citation type="journal article" date="2018" name="Genome Biol.">
        <title>SKESA: strategic k-mer extension for scrupulous assemblies.</title>
        <authorList>
            <person name="Souvorov A."/>
            <person name="Agarwala R."/>
            <person name="Lipman D.J."/>
        </authorList>
    </citation>
    <scope>NUCLEOTIDE SEQUENCE</scope>
    <source>
        <strain evidence="6">D3612</strain>
    </source>
</reference>
<protein>
    <recommendedName>
        <fullName evidence="2">histidine kinase</fullName>
        <ecNumber evidence="2">2.7.13.3</ecNumber>
    </recommendedName>
</protein>
<dbReference type="InterPro" id="IPR005467">
    <property type="entry name" value="His_kinase_dom"/>
</dbReference>
<organism evidence="6 7">
    <name type="scientific">Legionella pneumophila</name>
    <dbReference type="NCBI Taxonomy" id="446"/>
    <lineage>
        <taxon>Bacteria</taxon>
        <taxon>Pseudomonadati</taxon>
        <taxon>Pseudomonadota</taxon>
        <taxon>Gammaproteobacteria</taxon>
        <taxon>Legionellales</taxon>
        <taxon>Legionellaceae</taxon>
        <taxon>Legionella</taxon>
    </lineage>
</organism>
<dbReference type="AlphaFoldDB" id="A0AAN5R441"/>
<dbReference type="PROSITE" id="PS50109">
    <property type="entry name" value="HIS_KIN"/>
    <property type="match status" value="1"/>
</dbReference>
<dbReference type="EMBL" id="DACSEI010000003">
    <property type="protein sequence ID" value="HAT1595363.1"/>
    <property type="molecule type" value="Genomic_DNA"/>
</dbReference>
<name>A0AAN5R441_LEGPN</name>
<feature type="transmembrane region" description="Helical" evidence="3">
    <location>
        <begin position="93"/>
        <end position="114"/>
    </location>
</feature>
<dbReference type="PRINTS" id="PR00344">
    <property type="entry name" value="BCTRLSENSOR"/>
</dbReference>
<keyword evidence="3" id="KW-0472">Membrane</keyword>
<evidence type="ECO:0000256" key="1">
    <source>
        <dbReference type="ARBA" id="ARBA00000085"/>
    </source>
</evidence>
<dbReference type="Proteomes" id="UP000861567">
    <property type="component" value="Unassembled WGS sequence"/>
</dbReference>
<feature type="transmembrane region" description="Helical" evidence="3">
    <location>
        <begin position="121"/>
        <end position="140"/>
    </location>
</feature>
<dbReference type="Pfam" id="PF03707">
    <property type="entry name" value="MHYT"/>
    <property type="match status" value="2"/>
</dbReference>
<evidence type="ECO:0000313" key="7">
    <source>
        <dbReference type="Proteomes" id="UP000861567"/>
    </source>
</evidence>
<feature type="transmembrane region" description="Helical" evidence="3">
    <location>
        <begin position="230"/>
        <end position="254"/>
    </location>
</feature>
<keyword evidence="3" id="KW-0812">Transmembrane</keyword>
<dbReference type="Gene3D" id="3.30.565.10">
    <property type="entry name" value="Histidine kinase-like ATPase, C-terminal domain"/>
    <property type="match status" value="1"/>
</dbReference>
<dbReference type="SUPFAM" id="SSF55874">
    <property type="entry name" value="ATPase domain of HSP90 chaperone/DNA topoisomerase II/histidine kinase"/>
    <property type="match status" value="1"/>
</dbReference>
<dbReference type="EC" id="2.7.13.3" evidence="2"/>
<dbReference type="InterPro" id="IPR004358">
    <property type="entry name" value="Sig_transdc_His_kin-like_C"/>
</dbReference>
<feature type="transmembrane region" description="Helical" evidence="3">
    <location>
        <begin position="56"/>
        <end position="81"/>
    </location>
</feature>
<feature type="domain" description="Histidine kinase" evidence="4">
    <location>
        <begin position="299"/>
        <end position="537"/>
    </location>
</feature>
<dbReference type="InterPro" id="IPR003594">
    <property type="entry name" value="HATPase_dom"/>
</dbReference>